<gene>
    <name evidence="1" type="ORF">LCGC14_1064020</name>
</gene>
<reference evidence="1" key="1">
    <citation type="journal article" date="2015" name="Nature">
        <title>Complex archaea that bridge the gap between prokaryotes and eukaryotes.</title>
        <authorList>
            <person name="Spang A."/>
            <person name="Saw J.H."/>
            <person name="Jorgensen S.L."/>
            <person name="Zaremba-Niedzwiedzka K."/>
            <person name="Martijn J."/>
            <person name="Lind A.E."/>
            <person name="van Eijk R."/>
            <person name="Schleper C."/>
            <person name="Guy L."/>
            <person name="Ettema T.J."/>
        </authorList>
    </citation>
    <scope>NUCLEOTIDE SEQUENCE</scope>
</reference>
<sequence>MQVNPPVPAAAERIGVLLNPRIGQRAQVWYRAGVRDHMPLHGKVGTIVMRANSRKPSGPRNHGIEIDGIRHVVPCGNLNSVKD</sequence>
<dbReference type="AlphaFoldDB" id="A0A0F9MPX7"/>
<protein>
    <submittedName>
        <fullName evidence="1">Uncharacterized protein</fullName>
    </submittedName>
</protein>
<organism evidence="1">
    <name type="scientific">marine sediment metagenome</name>
    <dbReference type="NCBI Taxonomy" id="412755"/>
    <lineage>
        <taxon>unclassified sequences</taxon>
        <taxon>metagenomes</taxon>
        <taxon>ecological metagenomes</taxon>
    </lineage>
</organism>
<accession>A0A0F9MPX7</accession>
<dbReference type="EMBL" id="LAZR01004536">
    <property type="protein sequence ID" value="KKN07724.1"/>
    <property type="molecule type" value="Genomic_DNA"/>
</dbReference>
<name>A0A0F9MPX7_9ZZZZ</name>
<comment type="caution">
    <text evidence="1">The sequence shown here is derived from an EMBL/GenBank/DDBJ whole genome shotgun (WGS) entry which is preliminary data.</text>
</comment>
<proteinExistence type="predicted"/>
<evidence type="ECO:0000313" key="1">
    <source>
        <dbReference type="EMBL" id="KKN07724.1"/>
    </source>
</evidence>